<dbReference type="EMBL" id="CADIJX010000002">
    <property type="protein sequence ID" value="CAB3638398.1"/>
    <property type="molecule type" value="Genomic_DNA"/>
</dbReference>
<comment type="subcellular location">
    <subcellularLocation>
        <location evidence="2">Cell membrane</location>
        <topology evidence="2">Lipid-anchor</topology>
    </subcellularLocation>
</comment>
<dbReference type="Gene3D" id="2.20.200.10">
    <property type="entry name" value="Outer membrane efflux proteins (OEP)"/>
    <property type="match status" value="1"/>
</dbReference>
<dbReference type="Proteomes" id="UP000494108">
    <property type="component" value="Unassembled WGS sequence"/>
</dbReference>
<reference evidence="3 4" key="1">
    <citation type="submission" date="2020-04" db="EMBL/GenBank/DDBJ databases">
        <authorList>
            <person name="De Canck E."/>
        </authorList>
    </citation>
    <scope>NUCLEOTIDE SEQUENCE [LARGE SCALE GENOMIC DNA]</scope>
    <source>
        <strain evidence="3 4">LMG 3431</strain>
    </source>
</reference>
<proteinExistence type="inferred from homology"/>
<dbReference type="InterPro" id="IPR003423">
    <property type="entry name" value="OMP_efflux"/>
</dbReference>
<dbReference type="Gene3D" id="1.20.1600.10">
    <property type="entry name" value="Outer membrane efflux proteins (OEP)"/>
    <property type="match status" value="1"/>
</dbReference>
<evidence type="ECO:0000313" key="4">
    <source>
        <dbReference type="Proteomes" id="UP000494108"/>
    </source>
</evidence>
<dbReference type="InterPro" id="IPR010131">
    <property type="entry name" value="MdtP/NodT-like"/>
</dbReference>
<dbReference type="Pfam" id="PF02321">
    <property type="entry name" value="OEP"/>
    <property type="match status" value="2"/>
</dbReference>
<sequence>MMNRMKRLPALVGLMLLAACSSVPPEPAGPTPDQSVDGLLEQSGMPLRWWESFEDPALDRLLGLALASNLDLATAAERIREQRALRRLSGAALFPVLNAGASAQRAAAVEPASWAGLDLSWEIDLFGRLRALRDASQAELQATVQDYQALRLSLMAEVAVAYLQLRLAEQQALLAESTGEVLRRTSALVDARRRLGMANRLDSERMIAEYESTYAEVPLAQQQVTAARHALAYLLATDVTAIDDVLAQGPGQPRVPHRGALDALLAMPVDSLRWRPDVRAAERRMAASGGNLAAERAARFPQLTLGSLGGVEQGVSGPAWTLSMQLLQPLFDFGRIQARIDGADARLAQSRLAYESALRLAVRQSQTSIHGYGQSMRREARLEAAARAAEQAVTLARRQYEAGMVSLLEVLDAERSAYDIQRSLSSAKIDVALRWVEIYQTLGVYSDVPVIREG</sequence>
<keyword evidence="2" id="KW-0449">Lipoprotein</keyword>
<keyword evidence="2" id="KW-0732">Signal</keyword>
<keyword evidence="4" id="KW-1185">Reference proteome</keyword>
<keyword evidence="2" id="KW-0472">Membrane</keyword>
<dbReference type="GO" id="GO:0015562">
    <property type="term" value="F:efflux transmembrane transporter activity"/>
    <property type="evidence" value="ECO:0007669"/>
    <property type="project" value="InterPro"/>
</dbReference>
<dbReference type="AlphaFoldDB" id="A0A6S6YS27"/>
<feature type="signal peptide" evidence="2">
    <location>
        <begin position="1"/>
        <end position="28"/>
    </location>
</feature>
<dbReference type="SUPFAM" id="SSF56954">
    <property type="entry name" value="Outer membrane efflux proteins (OEP)"/>
    <property type="match status" value="1"/>
</dbReference>
<evidence type="ECO:0000313" key="3">
    <source>
        <dbReference type="EMBL" id="CAB3638398.1"/>
    </source>
</evidence>
<keyword evidence="2" id="KW-1134">Transmembrane beta strand</keyword>
<name>A0A6S6YS27_9BURK</name>
<dbReference type="NCBIfam" id="TIGR01845">
    <property type="entry name" value="outer_NodT"/>
    <property type="match status" value="1"/>
</dbReference>
<dbReference type="GO" id="GO:0005886">
    <property type="term" value="C:plasma membrane"/>
    <property type="evidence" value="ECO:0007669"/>
    <property type="project" value="UniProtKB-SubCell"/>
</dbReference>
<keyword evidence="2" id="KW-0812">Transmembrane</keyword>
<accession>A0A6S6YS27</accession>
<dbReference type="PROSITE" id="PS51257">
    <property type="entry name" value="PROKAR_LIPOPROTEIN"/>
    <property type="match status" value="1"/>
</dbReference>
<comment type="similarity">
    <text evidence="1 2">Belongs to the outer membrane factor (OMF) (TC 1.B.17) family.</text>
</comment>
<evidence type="ECO:0000256" key="1">
    <source>
        <dbReference type="ARBA" id="ARBA00007613"/>
    </source>
</evidence>
<gene>
    <name evidence="3" type="primary">ttgI_1</name>
    <name evidence="3" type="ORF">LMG3431_01877</name>
</gene>
<keyword evidence="2" id="KW-0564">Palmitate</keyword>
<protein>
    <submittedName>
        <fullName evidence="3">Toluene efflux pump outer membrane protein TtgI</fullName>
    </submittedName>
</protein>
<feature type="chain" id="PRO_5029034890" evidence="2">
    <location>
        <begin position="29"/>
        <end position="454"/>
    </location>
</feature>
<dbReference type="PANTHER" id="PTHR30203:SF25">
    <property type="entry name" value="OUTER MEMBRANE PROTEIN-RELATED"/>
    <property type="match status" value="1"/>
</dbReference>
<dbReference type="PANTHER" id="PTHR30203">
    <property type="entry name" value="OUTER MEMBRANE CATION EFFLUX PROTEIN"/>
    <property type="match status" value="1"/>
</dbReference>
<organism evidence="3 4">
    <name type="scientific">Achromobacter pestifer</name>
    <dbReference type="NCBI Taxonomy" id="1353889"/>
    <lineage>
        <taxon>Bacteria</taxon>
        <taxon>Pseudomonadati</taxon>
        <taxon>Pseudomonadota</taxon>
        <taxon>Betaproteobacteria</taxon>
        <taxon>Burkholderiales</taxon>
        <taxon>Alcaligenaceae</taxon>
        <taxon>Achromobacter</taxon>
    </lineage>
</organism>
<evidence type="ECO:0000256" key="2">
    <source>
        <dbReference type="RuleBase" id="RU362097"/>
    </source>
</evidence>